<protein>
    <recommendedName>
        <fullName evidence="4">Prohead serine protease domain-containing protein</fullName>
    </recommendedName>
</protein>
<dbReference type="GO" id="GO:0006508">
    <property type="term" value="P:proteolysis"/>
    <property type="evidence" value="ECO:0007669"/>
    <property type="project" value="UniProtKB-KW"/>
</dbReference>
<organism evidence="5 6">
    <name type="scientific">Kozakia baliensis</name>
    <dbReference type="NCBI Taxonomy" id="153496"/>
    <lineage>
        <taxon>Bacteria</taxon>
        <taxon>Pseudomonadati</taxon>
        <taxon>Pseudomonadota</taxon>
        <taxon>Alphaproteobacteria</taxon>
        <taxon>Acetobacterales</taxon>
        <taxon>Acetobacteraceae</taxon>
        <taxon>Kozakia</taxon>
    </lineage>
</organism>
<proteinExistence type="predicted"/>
<dbReference type="RefSeq" id="WP_070402630.1">
    <property type="nucleotide sequence ID" value="NZ_BJVW01000003.1"/>
</dbReference>
<dbReference type="OrthoDB" id="360430at2"/>
<evidence type="ECO:0000256" key="2">
    <source>
        <dbReference type="ARBA" id="ARBA00022670"/>
    </source>
</evidence>
<accession>A0A1D8UTH8</accession>
<evidence type="ECO:0000313" key="5">
    <source>
        <dbReference type="EMBL" id="AOX16929.1"/>
    </source>
</evidence>
<dbReference type="STRING" id="153496.A0U89_07025"/>
<dbReference type="KEGG" id="kba:A0U89_07025"/>
<dbReference type="GO" id="GO:0008233">
    <property type="term" value="F:peptidase activity"/>
    <property type="evidence" value="ECO:0007669"/>
    <property type="project" value="UniProtKB-KW"/>
</dbReference>
<dbReference type="Pfam" id="PF04586">
    <property type="entry name" value="Peptidase_S78"/>
    <property type="match status" value="1"/>
</dbReference>
<reference evidence="5 6" key="1">
    <citation type="journal article" date="2016" name="Microb. Cell Fact.">
        <title>Dissection of exopolysaccharide biosynthesis in Kozakia baliensis.</title>
        <authorList>
            <person name="Brandt J.U."/>
            <person name="Jakob F."/>
            <person name="Behr J."/>
            <person name="Geissler A.J."/>
            <person name="Vogel R.F."/>
        </authorList>
    </citation>
    <scope>NUCLEOTIDE SEQUENCE [LARGE SCALE GENOMIC DNA]</scope>
    <source>
        <strain evidence="5 6">DSM 14400</strain>
    </source>
</reference>
<dbReference type="EMBL" id="CP014674">
    <property type="protein sequence ID" value="AOX16929.1"/>
    <property type="molecule type" value="Genomic_DNA"/>
</dbReference>
<evidence type="ECO:0000256" key="1">
    <source>
        <dbReference type="ARBA" id="ARBA00022612"/>
    </source>
</evidence>
<evidence type="ECO:0000256" key="3">
    <source>
        <dbReference type="ARBA" id="ARBA00022801"/>
    </source>
</evidence>
<evidence type="ECO:0000313" key="6">
    <source>
        <dbReference type="Proteomes" id="UP000179145"/>
    </source>
</evidence>
<keyword evidence="2" id="KW-0645">Protease</keyword>
<keyword evidence="6" id="KW-1185">Reference proteome</keyword>
<keyword evidence="3" id="KW-0378">Hydrolase</keyword>
<name>A0A1D8UTH8_9PROT</name>
<dbReference type="AlphaFoldDB" id="A0A1D8UTH8"/>
<gene>
    <name evidence="5" type="ORF">A0U89_07025</name>
</gene>
<keyword evidence="1" id="KW-1188">Viral release from host cell</keyword>
<feature type="domain" description="Prohead serine protease" evidence="4">
    <location>
        <begin position="77"/>
        <end position="186"/>
    </location>
</feature>
<evidence type="ECO:0000259" key="4">
    <source>
        <dbReference type="Pfam" id="PF04586"/>
    </source>
</evidence>
<dbReference type="Proteomes" id="UP000179145">
    <property type="component" value="Chromosome"/>
</dbReference>
<sequence>MRLITPERFAKMAFDVRKRGSGRMPDDLVIARSFAAAMDDPDPSGRQLSYTITTDCVDRQQDTIAADGWDLSSYLKSPVVLWGHNQDLVIGKAISVDRVDNGLKATVEFQPADMPIVGGWAEYAYRSGVSGFVRATSVGFRPLEWDLTEDPDRDGDGWFPGIDFRRQELTEFSIVGVPCNPEALLDPSVAPITISSDADDLKNLTSRRNAASRAAERRRLHDIRSKRIASLA</sequence>
<dbReference type="InterPro" id="IPR054613">
    <property type="entry name" value="Peptidase_S78_dom"/>
</dbReference>